<dbReference type="PANTHER" id="PTHR42800:SF3">
    <property type="entry name" value="GLYCOSYL HYDROLASE FAMILY 32 N-TERMINAL DOMAIN-CONTAINING PROTEIN"/>
    <property type="match status" value="1"/>
</dbReference>
<dbReference type="Proteomes" id="UP000235786">
    <property type="component" value="Unassembled WGS sequence"/>
</dbReference>
<dbReference type="OrthoDB" id="202537at2759"/>
<dbReference type="SMART" id="SM00640">
    <property type="entry name" value="Glyco_32"/>
    <property type="match status" value="1"/>
</dbReference>
<dbReference type="Gene3D" id="2.115.10.20">
    <property type="entry name" value="Glycosyl hydrolase domain, family 43"/>
    <property type="match status" value="1"/>
</dbReference>
<dbReference type="SUPFAM" id="SSF75005">
    <property type="entry name" value="Arabinanase/levansucrase/invertase"/>
    <property type="match status" value="1"/>
</dbReference>
<dbReference type="AlphaFoldDB" id="A0A2J6R0J1"/>
<dbReference type="InterPro" id="IPR013148">
    <property type="entry name" value="Glyco_hydro_32_N"/>
</dbReference>
<proteinExistence type="inferred from homology"/>
<evidence type="ECO:0000256" key="4">
    <source>
        <dbReference type="RuleBase" id="RU362110"/>
    </source>
</evidence>
<feature type="domain" description="Glycosyl hydrolase family 32 N-terminal" evidence="5">
    <location>
        <begin position="11"/>
        <end position="337"/>
    </location>
</feature>
<dbReference type="EMBL" id="KZ613960">
    <property type="protein sequence ID" value="PMD32042.1"/>
    <property type="molecule type" value="Genomic_DNA"/>
</dbReference>
<dbReference type="GO" id="GO:0004575">
    <property type="term" value="F:sucrose alpha-glucosidase activity"/>
    <property type="evidence" value="ECO:0007669"/>
    <property type="project" value="TreeGrafter"/>
</dbReference>
<keyword evidence="3 4" id="KW-0326">Glycosidase</keyword>
<evidence type="ECO:0000256" key="1">
    <source>
        <dbReference type="ARBA" id="ARBA00009902"/>
    </source>
</evidence>
<keyword evidence="2 4" id="KW-0378">Hydrolase</keyword>
<sequence>MLFDRFRPTSHFIAPHSWSNDPCGAVYVPETKEYLLCYQWNPGTTEGGNSAWGLARSKDLVTWEDCSPAIRNGATTSYDSLGVFSGSIVSREVEGKRILFLFYTSISALPIHWSRDYIEGCESQSVAFSADFGRSWHRYENNPLLQVPPKQALTTGWRDPFISRWEALSKLLGVDPSTDYMMVSSGERGRGPQLHLYKSSNLLDWKRVSTILDVKEGAKVSATSDLRFGKNFECGSFLTLGQKQYLIVGVEEDAHSTRHSGRFNMWLCGDLELENGLPKFKISSHGLLDYGILYAAHIFRDAENRLLQFGWADETAQEHVVREQGWAGCLTHPRELYQISKPITALEKNQDIWDVDKQTGIMTTLGIRPAPQLRNLRPKESFASLGRFNVINGTNYEVEATFSHLSGNEKFTFNVRESPGSIEATKIVFDIEKSSITVDRRCSSLQNLGASSPESGHLYLFPGEDLHIRIFVDDSILEVYANDRFTLSSRIYPSLETSVGASFDFQNFNEQNIEFQCWEILKDAWPGRKINENLVEELPL</sequence>
<comment type="similarity">
    <text evidence="1 4">Belongs to the glycosyl hydrolase 32 family.</text>
</comment>
<evidence type="ECO:0000256" key="2">
    <source>
        <dbReference type="ARBA" id="ARBA00022801"/>
    </source>
</evidence>
<dbReference type="InterPro" id="IPR013320">
    <property type="entry name" value="ConA-like_dom_sf"/>
</dbReference>
<evidence type="ECO:0000313" key="7">
    <source>
        <dbReference type="EMBL" id="PMD32042.1"/>
    </source>
</evidence>
<dbReference type="InterPro" id="IPR001362">
    <property type="entry name" value="Glyco_hydro_32"/>
</dbReference>
<evidence type="ECO:0000259" key="6">
    <source>
        <dbReference type="Pfam" id="PF08244"/>
    </source>
</evidence>
<evidence type="ECO:0000313" key="8">
    <source>
        <dbReference type="Proteomes" id="UP000235786"/>
    </source>
</evidence>
<keyword evidence="8" id="KW-1185">Reference proteome</keyword>
<dbReference type="GO" id="GO:0005987">
    <property type="term" value="P:sucrose catabolic process"/>
    <property type="evidence" value="ECO:0007669"/>
    <property type="project" value="TreeGrafter"/>
</dbReference>
<gene>
    <name evidence="7" type="ORF">L207DRAFT_572340</name>
</gene>
<accession>A0A2J6R0J1</accession>
<evidence type="ECO:0000256" key="3">
    <source>
        <dbReference type="ARBA" id="ARBA00023295"/>
    </source>
</evidence>
<dbReference type="STRING" id="1149755.A0A2J6R0J1"/>
<dbReference type="Pfam" id="PF08244">
    <property type="entry name" value="Glyco_hydro_32C"/>
    <property type="match status" value="1"/>
</dbReference>
<evidence type="ECO:0000259" key="5">
    <source>
        <dbReference type="Pfam" id="PF00251"/>
    </source>
</evidence>
<dbReference type="Gene3D" id="2.60.120.560">
    <property type="entry name" value="Exo-inulinase, domain 1"/>
    <property type="match status" value="1"/>
</dbReference>
<dbReference type="InterPro" id="IPR013189">
    <property type="entry name" value="Glyco_hydro_32_C"/>
</dbReference>
<reference evidence="7 8" key="1">
    <citation type="submission" date="2016-04" db="EMBL/GenBank/DDBJ databases">
        <title>A degradative enzymes factory behind the ericoid mycorrhizal symbiosis.</title>
        <authorList>
            <consortium name="DOE Joint Genome Institute"/>
            <person name="Martino E."/>
            <person name="Morin E."/>
            <person name="Grelet G."/>
            <person name="Kuo A."/>
            <person name="Kohler A."/>
            <person name="Daghino S."/>
            <person name="Barry K."/>
            <person name="Choi C."/>
            <person name="Cichocki N."/>
            <person name="Clum A."/>
            <person name="Copeland A."/>
            <person name="Hainaut M."/>
            <person name="Haridas S."/>
            <person name="Labutti K."/>
            <person name="Lindquist E."/>
            <person name="Lipzen A."/>
            <person name="Khouja H.-R."/>
            <person name="Murat C."/>
            <person name="Ohm R."/>
            <person name="Olson A."/>
            <person name="Spatafora J."/>
            <person name="Veneault-Fourrey C."/>
            <person name="Henrissat B."/>
            <person name="Grigoriev I."/>
            <person name="Martin F."/>
            <person name="Perotto S."/>
        </authorList>
    </citation>
    <scope>NUCLEOTIDE SEQUENCE [LARGE SCALE GENOMIC DNA]</scope>
    <source>
        <strain evidence="7 8">F</strain>
    </source>
</reference>
<name>A0A2J6R0J1_HYAVF</name>
<feature type="domain" description="Glycosyl hydrolase family 32 C-terminal" evidence="6">
    <location>
        <begin position="386"/>
        <end position="518"/>
    </location>
</feature>
<organism evidence="7 8">
    <name type="scientific">Hyaloscypha variabilis (strain UAMH 11265 / GT02V1 / F)</name>
    <name type="common">Meliniomyces variabilis</name>
    <dbReference type="NCBI Taxonomy" id="1149755"/>
    <lineage>
        <taxon>Eukaryota</taxon>
        <taxon>Fungi</taxon>
        <taxon>Dikarya</taxon>
        <taxon>Ascomycota</taxon>
        <taxon>Pezizomycotina</taxon>
        <taxon>Leotiomycetes</taxon>
        <taxon>Helotiales</taxon>
        <taxon>Hyaloscyphaceae</taxon>
        <taxon>Hyaloscypha</taxon>
        <taxon>Hyaloscypha variabilis</taxon>
    </lineage>
</organism>
<dbReference type="Pfam" id="PF00251">
    <property type="entry name" value="Glyco_hydro_32N"/>
    <property type="match status" value="1"/>
</dbReference>
<dbReference type="InterPro" id="IPR023296">
    <property type="entry name" value="Glyco_hydro_beta-prop_sf"/>
</dbReference>
<dbReference type="SUPFAM" id="SSF49899">
    <property type="entry name" value="Concanavalin A-like lectins/glucanases"/>
    <property type="match status" value="1"/>
</dbReference>
<dbReference type="GO" id="GO:0005737">
    <property type="term" value="C:cytoplasm"/>
    <property type="evidence" value="ECO:0007669"/>
    <property type="project" value="TreeGrafter"/>
</dbReference>
<dbReference type="PANTHER" id="PTHR42800">
    <property type="entry name" value="EXOINULINASE INUD (AFU_ORTHOLOGUE AFUA_5G00480)"/>
    <property type="match status" value="1"/>
</dbReference>
<dbReference type="CDD" id="cd18621">
    <property type="entry name" value="GH32_XdINV-like"/>
    <property type="match status" value="1"/>
</dbReference>
<protein>
    <submittedName>
        <fullName evidence="7">Glycoside hydrolase family 32 protein</fullName>
    </submittedName>
</protein>